<dbReference type="STRING" id="559304.G8YBK0"/>
<sequence length="498" mass="55936">MSEEKVIGGKEPVDVKVSSVTEDGVLNEVVIRDKEIIEDVDLEKRVLFKMDAYLVSLLSFAYFLASLDKSNIGNAKLAGLTEDLNLVGNQYGNAVSVMYATYVSFEPVYANLVGVFGPKVVLCFCLTGWSVITICTSQCRNYYDLIVCRILLGLFESGLYPCVNMVLTLMFRRSQLAKRFSYVFAASAIASAFGGLISYGCTTMEGKGGWKGWKWMYVIEGSISLFFLPMYLLLIPNRVENFFAFNSEEKDYMKRRYHTMSTYKENDKISWNDIRSALKDFRTWLTGSIQFCLNLTSYGLGTFMPIIVQGLGFTNVRAQLLMIPIYFVTAVSYLILARISDKYCLRWPFAVSGCLITAVGLAIVVGATQMGVRFFGLFIVAIPLYFGPSMNVVWISGNTNNFYKRATVVGLNQLIGNASGVVYGQMFSTADSPRYIKGLSTCLATQVAAGFGFVFLLFYYRWENARRERLITEARANDTPLPETPEKGDKNVYFKYSY</sequence>
<dbReference type="OrthoDB" id="2985014at2759"/>
<dbReference type="PROSITE" id="PS50850">
    <property type="entry name" value="MFS"/>
    <property type="match status" value="1"/>
</dbReference>
<dbReference type="Proteomes" id="UP000005222">
    <property type="component" value="Chromosome J"/>
</dbReference>
<protein>
    <submittedName>
        <fullName evidence="8">Piso0_002052 protein</fullName>
    </submittedName>
</protein>
<evidence type="ECO:0000256" key="3">
    <source>
        <dbReference type="ARBA" id="ARBA00022692"/>
    </source>
</evidence>
<dbReference type="EMBL" id="FO082050">
    <property type="protein sequence ID" value="CCE82331.1"/>
    <property type="molecule type" value="Genomic_DNA"/>
</dbReference>
<feature type="transmembrane region" description="Helical" evidence="6">
    <location>
        <begin position="435"/>
        <end position="460"/>
    </location>
</feature>
<proteinExistence type="predicted"/>
<evidence type="ECO:0000256" key="4">
    <source>
        <dbReference type="ARBA" id="ARBA00022989"/>
    </source>
</evidence>
<evidence type="ECO:0000256" key="5">
    <source>
        <dbReference type="ARBA" id="ARBA00023136"/>
    </source>
</evidence>
<keyword evidence="3 6" id="KW-0812">Transmembrane</keyword>
<gene>
    <name evidence="8" type="primary">Piso0_002052</name>
    <name evidence="8" type="ORF">GNLVRS01_PISO0J03617g</name>
</gene>
<dbReference type="eggNOG" id="KOG2533">
    <property type="taxonomic scope" value="Eukaryota"/>
</dbReference>
<dbReference type="AlphaFoldDB" id="G8YBK0"/>
<feature type="transmembrane region" description="Helical" evidence="6">
    <location>
        <begin position="345"/>
        <end position="367"/>
    </location>
</feature>
<feature type="transmembrane region" description="Helical" evidence="6">
    <location>
        <begin position="320"/>
        <end position="339"/>
    </location>
</feature>
<evidence type="ECO:0000256" key="1">
    <source>
        <dbReference type="ARBA" id="ARBA00004141"/>
    </source>
</evidence>
<organism evidence="8 9">
    <name type="scientific">Pichia sorbitophila (strain ATCC MYA-4447 / BCRC 22081 / CBS 7064 / NBRC 10061 / NRRL Y-12695)</name>
    <name type="common">Hybrid yeast</name>
    <dbReference type="NCBI Taxonomy" id="559304"/>
    <lineage>
        <taxon>Eukaryota</taxon>
        <taxon>Fungi</taxon>
        <taxon>Dikarya</taxon>
        <taxon>Ascomycota</taxon>
        <taxon>Saccharomycotina</taxon>
        <taxon>Pichiomycetes</taxon>
        <taxon>Debaryomycetaceae</taxon>
        <taxon>Millerozyma</taxon>
    </lineage>
</organism>
<dbReference type="GO" id="GO:0022857">
    <property type="term" value="F:transmembrane transporter activity"/>
    <property type="evidence" value="ECO:0007669"/>
    <property type="project" value="InterPro"/>
</dbReference>
<dbReference type="FunCoup" id="G8YBK0">
    <property type="interactions" value="266"/>
</dbReference>
<feature type="transmembrane region" description="Helical" evidence="6">
    <location>
        <begin position="374"/>
        <end position="395"/>
    </location>
</feature>
<dbReference type="InterPro" id="IPR036259">
    <property type="entry name" value="MFS_trans_sf"/>
</dbReference>
<keyword evidence="4 6" id="KW-1133">Transmembrane helix</keyword>
<evidence type="ECO:0000313" key="8">
    <source>
        <dbReference type="EMBL" id="CCE82331.1"/>
    </source>
</evidence>
<evidence type="ECO:0000313" key="9">
    <source>
        <dbReference type="Proteomes" id="UP000005222"/>
    </source>
</evidence>
<feature type="transmembrane region" description="Helical" evidence="6">
    <location>
        <begin position="180"/>
        <end position="201"/>
    </location>
</feature>
<feature type="transmembrane region" description="Helical" evidence="6">
    <location>
        <begin position="142"/>
        <end position="160"/>
    </location>
</feature>
<feature type="transmembrane region" description="Helical" evidence="6">
    <location>
        <begin position="213"/>
        <end position="234"/>
    </location>
</feature>
<accession>G8YBK0</accession>
<dbReference type="OMA" id="HEKDICT"/>
<keyword evidence="2" id="KW-0813">Transport</keyword>
<evidence type="ECO:0000256" key="6">
    <source>
        <dbReference type="SAM" id="Phobius"/>
    </source>
</evidence>
<evidence type="ECO:0000259" key="7">
    <source>
        <dbReference type="PROSITE" id="PS50850"/>
    </source>
</evidence>
<dbReference type="FunFam" id="1.20.1250.20:FF:000013">
    <property type="entry name" value="MFS general substrate transporter"/>
    <property type="match status" value="1"/>
</dbReference>
<dbReference type="InterPro" id="IPR011701">
    <property type="entry name" value="MFS"/>
</dbReference>
<dbReference type="PANTHER" id="PTHR43791">
    <property type="entry name" value="PERMEASE-RELATED"/>
    <property type="match status" value="1"/>
</dbReference>
<dbReference type="SUPFAM" id="SSF103473">
    <property type="entry name" value="MFS general substrate transporter"/>
    <property type="match status" value="1"/>
</dbReference>
<feature type="domain" description="Major facilitator superfamily (MFS) profile" evidence="7">
    <location>
        <begin position="54"/>
        <end position="467"/>
    </location>
</feature>
<name>G8YBK0_PICSO</name>
<feature type="transmembrane region" description="Helical" evidence="6">
    <location>
        <begin position="288"/>
        <end position="308"/>
    </location>
</feature>
<dbReference type="Gene3D" id="1.20.1250.20">
    <property type="entry name" value="MFS general substrate transporter like domains"/>
    <property type="match status" value="2"/>
</dbReference>
<reference evidence="8 9" key="1">
    <citation type="journal article" date="2012" name="G3 (Bethesda)">
        <title>Pichia sorbitophila, an interspecies yeast hybrid reveals early steps of genome resolution following polyploidization.</title>
        <authorList>
            <person name="Leh Louis V."/>
            <person name="Despons L."/>
            <person name="Friedrich A."/>
            <person name="Martin T."/>
            <person name="Durrens P."/>
            <person name="Casaregola S."/>
            <person name="Neuveglise C."/>
            <person name="Fairhead C."/>
            <person name="Marck C."/>
            <person name="Cruz J.A."/>
            <person name="Straub M.L."/>
            <person name="Kugler V."/>
            <person name="Sacerdot C."/>
            <person name="Uzunov Z."/>
            <person name="Thierry A."/>
            <person name="Weiss S."/>
            <person name="Bleykasten C."/>
            <person name="De Montigny J."/>
            <person name="Jacques N."/>
            <person name="Jung P."/>
            <person name="Lemaire M."/>
            <person name="Mallet S."/>
            <person name="Morel G."/>
            <person name="Richard G.F."/>
            <person name="Sarkar A."/>
            <person name="Savel G."/>
            <person name="Schacherer J."/>
            <person name="Seret M.L."/>
            <person name="Talla E."/>
            <person name="Samson G."/>
            <person name="Jubin C."/>
            <person name="Poulain J."/>
            <person name="Vacherie B."/>
            <person name="Barbe V."/>
            <person name="Pelletier E."/>
            <person name="Sherman D.J."/>
            <person name="Westhof E."/>
            <person name="Weissenbach J."/>
            <person name="Baret P.V."/>
            <person name="Wincker P."/>
            <person name="Gaillardin C."/>
            <person name="Dujon B."/>
            <person name="Souciet J.L."/>
        </authorList>
    </citation>
    <scope>NUCLEOTIDE SEQUENCE [LARGE SCALE GENOMIC DNA]</scope>
    <source>
        <strain evidence="9">ATCC MYA-4447 / BCRC 22081 / CBS 7064 / NBRC 10061 / NRRL Y-12695</strain>
    </source>
</reference>
<comment type="subcellular location">
    <subcellularLocation>
        <location evidence="1">Membrane</location>
        <topology evidence="1">Multi-pass membrane protein</topology>
    </subcellularLocation>
</comment>
<dbReference type="InterPro" id="IPR020846">
    <property type="entry name" value="MFS_dom"/>
</dbReference>
<keyword evidence="5 6" id="KW-0472">Membrane</keyword>
<dbReference type="GO" id="GO:0016020">
    <property type="term" value="C:membrane"/>
    <property type="evidence" value="ECO:0007669"/>
    <property type="project" value="UniProtKB-SubCell"/>
</dbReference>
<dbReference type="Pfam" id="PF07690">
    <property type="entry name" value="MFS_1"/>
    <property type="match status" value="1"/>
</dbReference>
<dbReference type="InParanoid" id="G8YBK0"/>
<keyword evidence="9" id="KW-1185">Reference proteome</keyword>
<dbReference type="PANTHER" id="PTHR43791:SF101">
    <property type="entry name" value="HIGH-AFFINITY NICOTINIC ACID TRANSPORTER"/>
    <property type="match status" value="1"/>
</dbReference>
<evidence type="ECO:0000256" key="2">
    <source>
        <dbReference type="ARBA" id="ARBA00022448"/>
    </source>
</evidence>
<dbReference type="HOGENOM" id="CLU_001265_0_1_1"/>
<feature type="transmembrane region" description="Helical" evidence="6">
    <location>
        <begin position="108"/>
        <end position="135"/>
    </location>
</feature>